<dbReference type="GO" id="GO:0009401">
    <property type="term" value="P:phosphoenolpyruvate-dependent sugar phosphotransferase system"/>
    <property type="evidence" value="ECO:0007669"/>
    <property type="project" value="InterPro"/>
</dbReference>
<name>A0A076MXW4_AMYME</name>
<accession>A0A076MXW4</accession>
<dbReference type="Proteomes" id="UP000062973">
    <property type="component" value="Chromosome"/>
</dbReference>
<dbReference type="PATRIC" id="fig|1068978.7.peg.2548"/>
<dbReference type="GO" id="GO:0016301">
    <property type="term" value="F:kinase activity"/>
    <property type="evidence" value="ECO:0007669"/>
    <property type="project" value="TreeGrafter"/>
</dbReference>
<protein>
    <submittedName>
        <fullName evidence="1">Putative PTS family protein</fullName>
    </submittedName>
</protein>
<dbReference type="GO" id="GO:0008982">
    <property type="term" value="F:protein-N(PI)-phosphohistidine-sugar phosphotransferase activity"/>
    <property type="evidence" value="ECO:0007669"/>
    <property type="project" value="InterPro"/>
</dbReference>
<dbReference type="InterPro" id="IPR036665">
    <property type="entry name" value="PTS_IIA_glucitol/sorbitol_sf"/>
</dbReference>
<dbReference type="KEGG" id="amq:AMETH_2390"/>
<dbReference type="HOGENOM" id="CLU_138435_2_1_11"/>
<dbReference type="PANTHER" id="PTHR40398:SF1">
    <property type="entry name" value="PTS SYSTEM GLUCITOL_SORBITOL-SPECIFIC EIIA COMPONENT"/>
    <property type="match status" value="1"/>
</dbReference>
<evidence type="ECO:0000313" key="2">
    <source>
        <dbReference type="Proteomes" id="UP000062973"/>
    </source>
</evidence>
<evidence type="ECO:0000313" key="1">
    <source>
        <dbReference type="EMBL" id="AIJ22482.1"/>
    </source>
</evidence>
<gene>
    <name evidence="1" type="ORF">AMETH_2390</name>
</gene>
<reference evidence="1 2" key="1">
    <citation type="submission" date="2014-07" db="EMBL/GenBank/DDBJ databases">
        <title>Whole Genome Sequence of the Amycolatopsis methanolica 239.</title>
        <authorList>
            <person name="Tang B."/>
        </authorList>
    </citation>
    <scope>NUCLEOTIDE SEQUENCE [LARGE SCALE GENOMIC DNA]</scope>
    <source>
        <strain evidence="1 2">239</strain>
    </source>
</reference>
<dbReference type="GO" id="GO:0005737">
    <property type="term" value="C:cytoplasm"/>
    <property type="evidence" value="ECO:0007669"/>
    <property type="project" value="InterPro"/>
</dbReference>
<dbReference type="GeneID" id="301842283"/>
<dbReference type="InterPro" id="IPR004716">
    <property type="entry name" value="PTS_IIA_glucitol/sorbitol-sp"/>
</dbReference>
<dbReference type="EMBL" id="CP009110">
    <property type="protein sequence ID" value="AIJ22482.1"/>
    <property type="molecule type" value="Genomic_DNA"/>
</dbReference>
<sequence length="125" mass="13067">MTVYYESTILRAGEEAQDMVDGGVVILYADPIPDALESVSVVHSPAAKPEREVRVGDIFRLGDAEIELTAVGERAHENLQTLGHIVVYLNPDEGTTLLPGAVHGRGTVSLPAAGATLTLSGGSTT</sequence>
<dbReference type="Pfam" id="PF03829">
    <property type="entry name" value="PTSIIA_gutA"/>
    <property type="match status" value="1"/>
</dbReference>
<dbReference type="RefSeq" id="WP_017981696.1">
    <property type="nucleotide sequence ID" value="NZ_AQUL01000001.1"/>
</dbReference>
<dbReference type="PANTHER" id="PTHR40398">
    <property type="entry name" value="PTS SYSTEM GLUCITOL/SORBITOL-SPECIFIC EIIA COMPONENT"/>
    <property type="match status" value="1"/>
</dbReference>
<dbReference type="Gene3D" id="2.40.33.40">
    <property type="entry name" value="Phosphotransferase system, glucitol/sorbitol-specific IIA component"/>
    <property type="match status" value="1"/>
</dbReference>
<dbReference type="SUPFAM" id="SSF141530">
    <property type="entry name" value="PTSIIA/GutA-like"/>
    <property type="match status" value="1"/>
</dbReference>
<dbReference type="AlphaFoldDB" id="A0A076MXW4"/>
<organism evidence="1 2">
    <name type="scientific">Amycolatopsis methanolica 239</name>
    <dbReference type="NCBI Taxonomy" id="1068978"/>
    <lineage>
        <taxon>Bacteria</taxon>
        <taxon>Bacillati</taxon>
        <taxon>Actinomycetota</taxon>
        <taxon>Actinomycetes</taxon>
        <taxon>Pseudonocardiales</taxon>
        <taxon>Pseudonocardiaceae</taxon>
        <taxon>Amycolatopsis</taxon>
        <taxon>Amycolatopsis methanolica group</taxon>
    </lineage>
</organism>
<proteinExistence type="predicted"/>
<dbReference type="OrthoDB" id="3625833at2"/>
<keyword evidence="2" id="KW-1185">Reference proteome</keyword>
<dbReference type="STRING" id="1068978.AMETH_2390"/>
<dbReference type="eggNOG" id="COG3731">
    <property type="taxonomic scope" value="Bacteria"/>
</dbReference>